<sequence>MLRIALGCIELHLAATNYSWPHRIALGCIELLYGLAILRGQMQCNAANSNSL</sequence>
<evidence type="ECO:0000313" key="2">
    <source>
        <dbReference type="Proteomes" id="UP001062846"/>
    </source>
</evidence>
<dbReference type="Proteomes" id="UP001062846">
    <property type="component" value="Chromosome 10"/>
</dbReference>
<accession>A0ACC0M7P0</accession>
<name>A0ACC0M7P0_RHOML</name>
<dbReference type="EMBL" id="CM046397">
    <property type="protein sequence ID" value="KAI8536582.1"/>
    <property type="molecule type" value="Genomic_DNA"/>
</dbReference>
<proteinExistence type="predicted"/>
<protein>
    <submittedName>
        <fullName evidence="1">Uncharacterized protein</fullName>
    </submittedName>
</protein>
<reference evidence="1" key="1">
    <citation type="submission" date="2022-02" db="EMBL/GenBank/DDBJ databases">
        <title>Plant Genome Project.</title>
        <authorList>
            <person name="Zhang R.-G."/>
        </authorList>
    </citation>
    <scope>NUCLEOTIDE SEQUENCE</scope>
    <source>
        <strain evidence="1">AT1</strain>
    </source>
</reference>
<keyword evidence="2" id="KW-1185">Reference proteome</keyword>
<organism evidence="1 2">
    <name type="scientific">Rhododendron molle</name>
    <name type="common">Chinese azalea</name>
    <name type="synonym">Azalea mollis</name>
    <dbReference type="NCBI Taxonomy" id="49168"/>
    <lineage>
        <taxon>Eukaryota</taxon>
        <taxon>Viridiplantae</taxon>
        <taxon>Streptophyta</taxon>
        <taxon>Embryophyta</taxon>
        <taxon>Tracheophyta</taxon>
        <taxon>Spermatophyta</taxon>
        <taxon>Magnoliopsida</taxon>
        <taxon>eudicotyledons</taxon>
        <taxon>Gunneridae</taxon>
        <taxon>Pentapetalae</taxon>
        <taxon>asterids</taxon>
        <taxon>Ericales</taxon>
        <taxon>Ericaceae</taxon>
        <taxon>Ericoideae</taxon>
        <taxon>Rhodoreae</taxon>
        <taxon>Rhododendron</taxon>
    </lineage>
</organism>
<comment type="caution">
    <text evidence="1">The sequence shown here is derived from an EMBL/GenBank/DDBJ whole genome shotgun (WGS) entry which is preliminary data.</text>
</comment>
<evidence type="ECO:0000313" key="1">
    <source>
        <dbReference type="EMBL" id="KAI8536582.1"/>
    </source>
</evidence>
<gene>
    <name evidence="1" type="ORF">RHMOL_Rhmol10G0268800</name>
</gene>